<sequence length="802" mass="86708">MTDDEGPDGGVLGAALDRREDPSLLTGEAKYTDDITHDGMLHMSVVRCPYGHAKVERVDASEAEAHEDVELVLTPEDLAESDLPGTLESIGMMVPKENWPMEAGPAEMFLPDYPLLAGDRALHQGHPVAVVVATDRYVANDATELVDVEYERLDAVANPAEATEDDAPALYEGAPDNVIFDWELGDPEAVDEAFESADHTVDIELEHPRVIPDAIEPRATIADFDPLTEKLTVEMTSQNPHHHRLWLSNTLDYPEHKIRIVAPEVGGGFGVKIHHYPEEALTSWCSMELERPVKWVQKRSEAHMTDAHARGHVTEASMALDDDGTILGLQADTHAALGAYVSTHAPLIPTGSYGMMLPGPFDVPAMRVNVIGTFTNTSPVDAYRGAGQPEATFVIQRLLEMAARDLDIDSAEIRRRNFIPPEEFPYAETVGNMVYDSGDYEKTLEKALEIADYDQYRQRQKELRDEDRYVGIGIASFVELTGLGPSKPGVPGPLPTFHESSLIRFHPSGTVTAYSGTADQGQGHKTAFAQVVAEELGVPYEDVEVIQGDTDQVPQGTGAFASRSAVVGGNAMAKSAEKIVEKATKIAAHQFEADEDDVVFEDGEFSIKGAPERSISMAEIAHEAHQANAIPDGMEPGLDATTFFDPDAPTIPFGSQVCIVEVDPESGEIDFLEYVAVDDCGEQINPQIVKGQIHGGIAQGLGPALFEEGKYDDNASLVSGTLMDYALPKANQLPDYDVECTVTPSPTNELGLKGIGEAGTIPAPTALVNAVVDALEPFGVDHVELPATPEKVWRAVEKGGEQ</sequence>
<evidence type="ECO:0000313" key="5">
    <source>
        <dbReference type="EMBL" id="RQG99445.1"/>
    </source>
</evidence>
<dbReference type="GO" id="GO:0005506">
    <property type="term" value="F:iron ion binding"/>
    <property type="evidence" value="ECO:0007669"/>
    <property type="project" value="InterPro"/>
</dbReference>
<dbReference type="SUPFAM" id="SSF56003">
    <property type="entry name" value="Molybdenum cofactor-binding domain"/>
    <property type="match status" value="1"/>
</dbReference>
<name>A0A3N6PKT7_NATCH</name>
<evidence type="ECO:0000256" key="3">
    <source>
        <dbReference type="SAM" id="MobiDB-lite"/>
    </source>
</evidence>
<comment type="caution">
    <text evidence="5">The sequence shown here is derived from an EMBL/GenBank/DDBJ whole genome shotgun (WGS) entry which is preliminary data.</text>
</comment>
<evidence type="ECO:0000256" key="2">
    <source>
        <dbReference type="ARBA" id="ARBA00023002"/>
    </source>
</evidence>
<dbReference type="Pfam" id="PF01315">
    <property type="entry name" value="Ald_Xan_dh_C"/>
    <property type="match status" value="1"/>
</dbReference>
<accession>A0A3N6PKT7</accession>
<gene>
    <name evidence="5" type="ORF">EA472_14575</name>
</gene>
<feature type="region of interest" description="Disordered" evidence="3">
    <location>
        <begin position="1"/>
        <end position="25"/>
    </location>
</feature>
<dbReference type="OrthoDB" id="57164at2157"/>
<evidence type="ECO:0000259" key="4">
    <source>
        <dbReference type="SMART" id="SM01008"/>
    </source>
</evidence>
<dbReference type="InterPro" id="IPR016208">
    <property type="entry name" value="Ald_Oxase/xanthine_DH-like"/>
</dbReference>
<keyword evidence="6" id="KW-1185">Reference proteome</keyword>
<evidence type="ECO:0000313" key="6">
    <source>
        <dbReference type="Proteomes" id="UP000281431"/>
    </source>
</evidence>
<reference evidence="5 6" key="1">
    <citation type="submission" date="2018-10" db="EMBL/GenBank/DDBJ databases">
        <title>Natrarchaeobius chitinivorans gen. nov., sp. nov., and Natrarchaeobius haloalkaliphilus sp. nov., alkaliphilic, chitin-utilizing haloarchaea from hypersaline alkaline lakes.</title>
        <authorList>
            <person name="Sorokin D.Y."/>
            <person name="Elcheninov A.G."/>
            <person name="Kostrikina N.A."/>
            <person name="Bale N.J."/>
            <person name="Sinninghe Damste J.S."/>
            <person name="Khijniak T.V."/>
            <person name="Kublanov I.V."/>
            <person name="Toshchakov S.V."/>
        </authorList>
    </citation>
    <scope>NUCLEOTIDE SEQUENCE [LARGE SCALE GENOMIC DNA]</scope>
    <source>
        <strain evidence="5 6">AArcht7</strain>
    </source>
</reference>
<dbReference type="Gene3D" id="3.30.365.10">
    <property type="entry name" value="Aldehyde oxidase/xanthine dehydrogenase, molybdopterin binding domain"/>
    <property type="match status" value="4"/>
</dbReference>
<dbReference type="InterPro" id="IPR036856">
    <property type="entry name" value="Ald_Oxase/Xan_DH_a/b_sf"/>
</dbReference>
<dbReference type="InterPro" id="IPR037165">
    <property type="entry name" value="AldOxase/xan_DH_Mopterin-bd_sf"/>
</dbReference>
<dbReference type="Gene3D" id="3.90.1170.50">
    <property type="entry name" value="Aldehyde oxidase/xanthine dehydrogenase, a/b hammerhead"/>
    <property type="match status" value="1"/>
</dbReference>
<dbReference type="Pfam" id="PF20256">
    <property type="entry name" value="MoCoBD_2"/>
    <property type="match status" value="1"/>
</dbReference>
<keyword evidence="2" id="KW-0560">Oxidoreductase</keyword>
<feature type="domain" description="Aldehyde oxidase/xanthine dehydrogenase a/b hammerhead" evidence="4">
    <location>
        <begin position="26"/>
        <end position="154"/>
    </location>
</feature>
<organism evidence="5 6">
    <name type="scientific">Natrarchaeobius chitinivorans</name>
    <dbReference type="NCBI Taxonomy" id="1679083"/>
    <lineage>
        <taxon>Archaea</taxon>
        <taxon>Methanobacteriati</taxon>
        <taxon>Methanobacteriota</taxon>
        <taxon>Stenosarchaea group</taxon>
        <taxon>Halobacteria</taxon>
        <taxon>Halobacteriales</taxon>
        <taxon>Natrialbaceae</taxon>
        <taxon>Natrarchaeobius</taxon>
    </lineage>
</organism>
<dbReference type="PANTHER" id="PTHR11908:SF132">
    <property type="entry name" value="ALDEHYDE OXIDASE 1-RELATED"/>
    <property type="match status" value="1"/>
</dbReference>
<dbReference type="Proteomes" id="UP000281431">
    <property type="component" value="Unassembled WGS sequence"/>
</dbReference>
<dbReference type="InterPro" id="IPR000674">
    <property type="entry name" value="Ald_Oxase/Xan_DH_a/b"/>
</dbReference>
<dbReference type="GO" id="GO:0016491">
    <property type="term" value="F:oxidoreductase activity"/>
    <property type="evidence" value="ECO:0007669"/>
    <property type="project" value="UniProtKB-KW"/>
</dbReference>
<protein>
    <submittedName>
        <fullName evidence="5">Xanthine dehydrogenase family protein molybdopterin-binding subunit</fullName>
    </submittedName>
</protein>
<dbReference type="InterPro" id="IPR046867">
    <property type="entry name" value="AldOxase/xan_DH_MoCoBD2"/>
</dbReference>
<dbReference type="Pfam" id="PF02738">
    <property type="entry name" value="MoCoBD_1"/>
    <property type="match status" value="1"/>
</dbReference>
<dbReference type="EMBL" id="REFZ01000009">
    <property type="protein sequence ID" value="RQG99445.1"/>
    <property type="molecule type" value="Genomic_DNA"/>
</dbReference>
<dbReference type="InterPro" id="IPR008274">
    <property type="entry name" value="AldOxase/xan_DH_MoCoBD1"/>
</dbReference>
<proteinExistence type="predicted"/>
<keyword evidence="1" id="KW-0500">Molybdenum</keyword>
<evidence type="ECO:0000256" key="1">
    <source>
        <dbReference type="ARBA" id="ARBA00022505"/>
    </source>
</evidence>
<dbReference type="PANTHER" id="PTHR11908">
    <property type="entry name" value="XANTHINE DEHYDROGENASE"/>
    <property type="match status" value="1"/>
</dbReference>
<dbReference type="SMART" id="SM01008">
    <property type="entry name" value="Ald_Xan_dh_C"/>
    <property type="match status" value="1"/>
</dbReference>
<dbReference type="SUPFAM" id="SSF54665">
    <property type="entry name" value="CO dehydrogenase molybdoprotein N-domain-like"/>
    <property type="match status" value="1"/>
</dbReference>
<dbReference type="AlphaFoldDB" id="A0A3N6PKT7"/>